<dbReference type="InterPro" id="IPR022009">
    <property type="entry name" value="Resctriction_endonuc_II_NotI"/>
</dbReference>
<dbReference type="Pfam" id="PF12183">
    <property type="entry name" value="NotI"/>
    <property type="match status" value="1"/>
</dbReference>
<dbReference type="EMBL" id="JAXBLV010000218">
    <property type="protein sequence ID" value="MDY3562612.1"/>
    <property type="molecule type" value="Genomic_DNA"/>
</dbReference>
<evidence type="ECO:0000259" key="2">
    <source>
        <dbReference type="Pfam" id="PF12183"/>
    </source>
</evidence>
<organism evidence="3 4">
    <name type="scientific">Gemmata algarum</name>
    <dbReference type="NCBI Taxonomy" id="2975278"/>
    <lineage>
        <taxon>Bacteria</taxon>
        <taxon>Pseudomonadati</taxon>
        <taxon>Planctomycetota</taxon>
        <taxon>Planctomycetia</taxon>
        <taxon>Gemmatales</taxon>
        <taxon>Gemmataceae</taxon>
        <taxon>Gemmata</taxon>
    </lineage>
</organism>
<feature type="domain" description="Restriction endonuclease type II NotI" evidence="2">
    <location>
        <begin position="23"/>
        <end position="167"/>
    </location>
</feature>
<keyword evidence="3" id="KW-0378">Hydrolase</keyword>
<keyword evidence="3" id="KW-0540">Nuclease</keyword>
<feature type="region of interest" description="Disordered" evidence="1">
    <location>
        <begin position="242"/>
        <end position="268"/>
    </location>
</feature>
<gene>
    <name evidence="3" type="ORF">R5W23_004078</name>
</gene>
<evidence type="ECO:0000256" key="1">
    <source>
        <dbReference type="SAM" id="MobiDB-lite"/>
    </source>
</evidence>
<accession>A0ABU5F4X9</accession>
<dbReference type="GO" id="GO:0004519">
    <property type="term" value="F:endonuclease activity"/>
    <property type="evidence" value="ECO:0007669"/>
    <property type="project" value="UniProtKB-KW"/>
</dbReference>
<sequence>MHADCWKFRKSDKSIKIGTCVMIHDQPPKLMIICTSRFLQDRTAFRDCLPLLTGHRAGNEVRIVSEVNIPGGRVDYFLVSVRDGVIEDFVGIEFQGLDTNGSVWPERQRFLHQCGVPVPPADIATRGSFGMNWKMSAKTILGQLHHKVATFDHLGKRFVLVLQDHLLDYLRGEYAFDHITGHNPADPMQFHVYEMVKAPTGYQIRIKQRFSTDVAGTARCLALKASMEVAMPDMLRAIARKMPQSTSLSDTAPLPVPEAPEAEEENES</sequence>
<reference evidence="4" key="1">
    <citation type="journal article" date="2023" name="Mar. Drugs">
        <title>Gemmata algarum, a Novel Planctomycete Isolated from an Algal Mat, Displays Antimicrobial Activity.</title>
        <authorList>
            <person name="Kumar G."/>
            <person name="Kallscheuer N."/>
            <person name="Kashif M."/>
            <person name="Ahamad S."/>
            <person name="Jagadeeshwari U."/>
            <person name="Pannikurungottu S."/>
            <person name="Haufschild T."/>
            <person name="Kabuu M."/>
            <person name="Sasikala C."/>
            <person name="Jogler C."/>
            <person name="Ramana C."/>
        </authorList>
    </citation>
    <scope>NUCLEOTIDE SEQUENCE [LARGE SCALE GENOMIC DNA]</scope>
    <source>
        <strain evidence="4">JC673</strain>
    </source>
</reference>
<protein>
    <submittedName>
        <fullName evidence="3">NotI family restriction endonuclease</fullName>
    </submittedName>
</protein>
<evidence type="ECO:0000313" key="3">
    <source>
        <dbReference type="EMBL" id="MDY3562612.1"/>
    </source>
</evidence>
<keyword evidence="4" id="KW-1185">Reference proteome</keyword>
<dbReference type="Proteomes" id="UP001272242">
    <property type="component" value="Unassembled WGS sequence"/>
</dbReference>
<evidence type="ECO:0000313" key="4">
    <source>
        <dbReference type="Proteomes" id="UP001272242"/>
    </source>
</evidence>
<comment type="caution">
    <text evidence="3">The sequence shown here is derived from an EMBL/GenBank/DDBJ whole genome shotgun (WGS) entry which is preliminary data.</text>
</comment>
<name>A0ABU5F4X9_9BACT</name>
<proteinExistence type="predicted"/>
<keyword evidence="3" id="KW-0255">Endonuclease</keyword>